<sequence length="136" mass="15277">MYGEDTVTKLKCIGHIQKRAGSRLRKLKKETKGLGGKGKLTDNFIDKLQNYCGIAIRSNVGNLENMQKAVIAAFFHSCSSNQKPMNGQCPKGSESWCKYMRTLHNGKNFIEQSKGLPDAIIKKIRPVYLEPCDQEL</sequence>
<keyword evidence="3" id="KW-1185">Reference proteome</keyword>
<name>A0A4Y2IAM5_ARAVE</name>
<evidence type="ECO:0000259" key="1">
    <source>
        <dbReference type="Pfam" id="PF20700"/>
    </source>
</evidence>
<organism evidence="2 3">
    <name type="scientific">Araneus ventricosus</name>
    <name type="common">Orbweaver spider</name>
    <name type="synonym">Epeira ventricosa</name>
    <dbReference type="NCBI Taxonomy" id="182803"/>
    <lineage>
        <taxon>Eukaryota</taxon>
        <taxon>Metazoa</taxon>
        <taxon>Ecdysozoa</taxon>
        <taxon>Arthropoda</taxon>
        <taxon>Chelicerata</taxon>
        <taxon>Arachnida</taxon>
        <taxon>Araneae</taxon>
        <taxon>Araneomorphae</taxon>
        <taxon>Entelegynae</taxon>
        <taxon>Araneoidea</taxon>
        <taxon>Araneidae</taxon>
        <taxon>Araneus</taxon>
    </lineage>
</organism>
<dbReference type="InterPro" id="IPR049012">
    <property type="entry name" value="Mutator_transp_dom"/>
</dbReference>
<dbReference type="EMBL" id="BGPR01002509">
    <property type="protein sequence ID" value="GBM74675.1"/>
    <property type="molecule type" value="Genomic_DNA"/>
</dbReference>
<evidence type="ECO:0000313" key="2">
    <source>
        <dbReference type="EMBL" id="GBM74675.1"/>
    </source>
</evidence>
<accession>A0A4Y2IAM5</accession>
<dbReference type="Proteomes" id="UP000499080">
    <property type="component" value="Unassembled WGS sequence"/>
</dbReference>
<reference evidence="2 3" key="1">
    <citation type="journal article" date="2019" name="Sci. Rep.">
        <title>Orb-weaving spider Araneus ventricosus genome elucidates the spidroin gene catalogue.</title>
        <authorList>
            <person name="Kono N."/>
            <person name="Nakamura H."/>
            <person name="Ohtoshi R."/>
            <person name="Moran D.A.P."/>
            <person name="Shinohara A."/>
            <person name="Yoshida Y."/>
            <person name="Fujiwara M."/>
            <person name="Mori M."/>
            <person name="Tomita M."/>
            <person name="Arakawa K."/>
        </authorList>
    </citation>
    <scope>NUCLEOTIDE SEQUENCE [LARGE SCALE GENOMIC DNA]</scope>
</reference>
<comment type="caution">
    <text evidence="2">The sequence shown here is derived from an EMBL/GenBank/DDBJ whole genome shotgun (WGS) entry which is preliminary data.</text>
</comment>
<gene>
    <name evidence="2" type="ORF">AVEN_58516_1</name>
</gene>
<evidence type="ECO:0000313" key="3">
    <source>
        <dbReference type="Proteomes" id="UP000499080"/>
    </source>
</evidence>
<protein>
    <recommendedName>
        <fullName evidence="1">Mutator-like transposase domain-containing protein</fullName>
    </recommendedName>
</protein>
<feature type="domain" description="Mutator-like transposase" evidence="1">
    <location>
        <begin position="6"/>
        <end position="97"/>
    </location>
</feature>
<proteinExistence type="predicted"/>
<dbReference type="AlphaFoldDB" id="A0A4Y2IAM5"/>
<dbReference type="Pfam" id="PF20700">
    <property type="entry name" value="Mutator"/>
    <property type="match status" value="1"/>
</dbReference>
<dbReference type="OrthoDB" id="5975258at2759"/>